<organism evidence="5 6">
    <name type="scientific">Liquidambar formosana</name>
    <name type="common">Formosan gum</name>
    <dbReference type="NCBI Taxonomy" id="63359"/>
    <lineage>
        <taxon>Eukaryota</taxon>
        <taxon>Viridiplantae</taxon>
        <taxon>Streptophyta</taxon>
        <taxon>Embryophyta</taxon>
        <taxon>Tracheophyta</taxon>
        <taxon>Spermatophyta</taxon>
        <taxon>Magnoliopsida</taxon>
        <taxon>eudicotyledons</taxon>
        <taxon>Gunneridae</taxon>
        <taxon>Pentapetalae</taxon>
        <taxon>Saxifragales</taxon>
        <taxon>Altingiaceae</taxon>
        <taxon>Liquidambar</taxon>
    </lineage>
</organism>
<keyword evidence="6" id="KW-1185">Reference proteome</keyword>
<dbReference type="EMBL" id="JBBPBK010000006">
    <property type="protein sequence ID" value="KAK9283532.1"/>
    <property type="molecule type" value="Genomic_DNA"/>
</dbReference>
<dbReference type="PROSITE" id="PS51319">
    <property type="entry name" value="TFIIS_N"/>
    <property type="match status" value="1"/>
</dbReference>
<name>A0AAP0RXE1_LIQFO</name>
<dbReference type="Pfam" id="PF08711">
    <property type="entry name" value="Med26"/>
    <property type="match status" value="1"/>
</dbReference>
<gene>
    <name evidence="5" type="ORF">L1049_011779</name>
</gene>
<accession>A0AAP0RXE1</accession>
<dbReference type="InterPro" id="IPR003617">
    <property type="entry name" value="TFIIS/CRSP70_N_sub"/>
</dbReference>
<dbReference type="Proteomes" id="UP001415857">
    <property type="component" value="Unassembled WGS sequence"/>
</dbReference>
<evidence type="ECO:0000313" key="5">
    <source>
        <dbReference type="EMBL" id="KAK9283532.1"/>
    </source>
</evidence>
<comment type="caution">
    <text evidence="5">The sequence shown here is derived from an EMBL/GenBank/DDBJ whole genome shotgun (WGS) entry which is preliminary data.</text>
</comment>
<dbReference type="AlphaFoldDB" id="A0AAP0RXE1"/>
<evidence type="ECO:0000256" key="3">
    <source>
        <dbReference type="PROSITE-ProRule" id="PRU00649"/>
    </source>
</evidence>
<evidence type="ECO:0000313" key="6">
    <source>
        <dbReference type="Proteomes" id="UP001415857"/>
    </source>
</evidence>
<dbReference type="SUPFAM" id="SSF47676">
    <property type="entry name" value="Conserved domain common to transcription factors TFIIS, elongin A, CRSP70"/>
    <property type="match status" value="1"/>
</dbReference>
<protein>
    <recommendedName>
        <fullName evidence="4">TFIIS N-terminal domain-containing protein</fullName>
    </recommendedName>
</protein>
<dbReference type="Gene3D" id="1.20.930.10">
    <property type="entry name" value="Conserved domain common to transcription factors TFIIS, elongin A, CRSP70"/>
    <property type="match status" value="1"/>
</dbReference>
<dbReference type="PANTHER" id="PTHR46554">
    <property type="entry name" value="MEDIATOR OF RNA POLYMERASE II TRANSCRIPTION SUBUNIT 26A-RELATED"/>
    <property type="match status" value="1"/>
</dbReference>
<comment type="subcellular location">
    <subcellularLocation>
        <location evidence="1 3">Nucleus</location>
    </subcellularLocation>
</comment>
<feature type="domain" description="TFIIS N-terminal" evidence="4">
    <location>
        <begin position="125"/>
        <end position="200"/>
    </location>
</feature>
<evidence type="ECO:0000256" key="2">
    <source>
        <dbReference type="ARBA" id="ARBA00023242"/>
    </source>
</evidence>
<evidence type="ECO:0000256" key="1">
    <source>
        <dbReference type="ARBA" id="ARBA00004123"/>
    </source>
</evidence>
<proteinExistence type="predicted"/>
<dbReference type="InterPro" id="IPR035441">
    <property type="entry name" value="TFIIS/LEDGF_dom_sf"/>
</dbReference>
<dbReference type="PANTHER" id="PTHR46554:SF2">
    <property type="entry name" value="TFIIS N-TERMINAL DOMAIN-CONTAINING PROTEIN"/>
    <property type="match status" value="1"/>
</dbReference>
<sequence length="255" mass="29405">MDPDAKNYWRNKFQKVDADIFKIIENGIIVAASDRPKEFRARRDQIAELLFTWRPEKIGEKEVDIKFSVDGSNGETDGAGISKESKVSTIINDRDKTNHSKVSLYSFDEARALTEEIEKEDKLYQDVMKIKRTLSNSQEEPAEILLELLRRLQTMAIPVQTLKVTNIGQTVDHLRKHESRKICQLARTLVHGWMNTMDDWHNSMTAVEQRSYNYLNPYAMCEEGLPIPPLDEGAFFATPACAIEMSYVYLFYPSF</sequence>
<keyword evidence="2 3" id="KW-0539">Nucleus</keyword>
<dbReference type="CDD" id="cd00183">
    <property type="entry name" value="TFIIS_I"/>
    <property type="match status" value="1"/>
</dbReference>
<dbReference type="InterPro" id="IPR017923">
    <property type="entry name" value="TFIIS_N"/>
</dbReference>
<reference evidence="5 6" key="1">
    <citation type="journal article" date="2024" name="Plant J.">
        <title>Genome sequences and population genomics reveal climatic adaptation and genomic divergence between two closely related sweetgum species.</title>
        <authorList>
            <person name="Xu W.Q."/>
            <person name="Ren C.Q."/>
            <person name="Zhang X.Y."/>
            <person name="Comes H.P."/>
            <person name="Liu X.H."/>
            <person name="Li Y.G."/>
            <person name="Kettle C.J."/>
            <person name="Jalonen R."/>
            <person name="Gaisberger H."/>
            <person name="Ma Y.Z."/>
            <person name="Qiu Y.X."/>
        </authorList>
    </citation>
    <scope>NUCLEOTIDE SEQUENCE [LARGE SCALE GENOMIC DNA]</scope>
    <source>
        <strain evidence="5">Hangzhou</strain>
    </source>
</reference>
<dbReference type="SMART" id="SM00509">
    <property type="entry name" value="TFS2N"/>
    <property type="match status" value="1"/>
</dbReference>
<evidence type="ECO:0000259" key="4">
    <source>
        <dbReference type="PROSITE" id="PS51319"/>
    </source>
</evidence>
<dbReference type="GO" id="GO:0005634">
    <property type="term" value="C:nucleus"/>
    <property type="evidence" value="ECO:0007669"/>
    <property type="project" value="UniProtKB-SubCell"/>
</dbReference>